<proteinExistence type="predicted"/>
<dbReference type="PANTHER" id="PTHR43346:SF1">
    <property type="entry name" value="QUERCETIN 2,3-DIOXYGENASE-RELATED"/>
    <property type="match status" value="1"/>
</dbReference>
<dbReference type="CDD" id="cd02223">
    <property type="entry name" value="cupin_Bh2720-like"/>
    <property type="match status" value="1"/>
</dbReference>
<dbReference type="PANTHER" id="PTHR43346">
    <property type="entry name" value="LIGAND BINDING DOMAIN PROTEIN, PUTATIVE (AFU_ORTHOLOGUE AFUA_6G14370)-RELATED"/>
    <property type="match status" value="1"/>
</dbReference>
<dbReference type="SUPFAM" id="SSF51182">
    <property type="entry name" value="RmlC-like cupins"/>
    <property type="match status" value="1"/>
</dbReference>
<name>A0A1V3FQR8_9BACL</name>
<dbReference type="InterPro" id="IPR014710">
    <property type="entry name" value="RmlC-like_jellyroll"/>
</dbReference>
<dbReference type="InterPro" id="IPR052538">
    <property type="entry name" value="Flavonoid_dioxygenase-like"/>
</dbReference>
<gene>
    <name evidence="2" type="ORF">BO219_06940</name>
</gene>
<dbReference type="RefSeq" id="WP_077428977.1">
    <property type="nucleotide sequence ID" value="NZ_MQAD01000006.1"/>
</dbReference>
<dbReference type="AlphaFoldDB" id="A0A1V3FQR8"/>
<dbReference type="EMBL" id="MQAD01000006">
    <property type="protein sequence ID" value="OOE03959.1"/>
    <property type="molecule type" value="Genomic_DNA"/>
</dbReference>
<organism evidence="2 3">
    <name type="scientific">Anoxybacillus kestanbolensis</name>
    <dbReference type="NCBI Taxonomy" id="227476"/>
    <lineage>
        <taxon>Bacteria</taxon>
        <taxon>Bacillati</taxon>
        <taxon>Bacillota</taxon>
        <taxon>Bacilli</taxon>
        <taxon>Bacillales</taxon>
        <taxon>Anoxybacillaceae</taxon>
        <taxon>Anoxybacillus</taxon>
    </lineage>
</organism>
<evidence type="ECO:0000313" key="2">
    <source>
        <dbReference type="EMBL" id="OOE03959.1"/>
    </source>
</evidence>
<dbReference type="Proteomes" id="UP000188458">
    <property type="component" value="Unassembled WGS sequence"/>
</dbReference>
<dbReference type="Gene3D" id="2.60.120.10">
    <property type="entry name" value="Jelly Rolls"/>
    <property type="match status" value="1"/>
</dbReference>
<protein>
    <submittedName>
        <fullName evidence="2">Cupin</fullName>
    </submittedName>
</protein>
<evidence type="ECO:0000259" key="1">
    <source>
        <dbReference type="Pfam" id="PF07883"/>
    </source>
</evidence>
<dbReference type="InterPro" id="IPR013096">
    <property type="entry name" value="Cupin_2"/>
</dbReference>
<keyword evidence="3" id="KW-1185">Reference proteome</keyword>
<sequence>MYYYYPHYVYPMYPYPIMPYPLPREYTKDYGPNPFVIQIEEATKRNNMFRTTLWTGPHLQVTLMSLRVGEDIGLEIHPGVDQFLRIEQGEGIVRMGKKKNELTFERRVGDGSAIFVPAGTWHNVINIGNVPLKLYSIYAPPQHPAGTVHPTKADALAAE</sequence>
<feature type="domain" description="Cupin type-2" evidence="1">
    <location>
        <begin position="63"/>
        <end position="138"/>
    </location>
</feature>
<reference evidence="3" key="1">
    <citation type="submission" date="2016-11" db="EMBL/GenBank/DDBJ databases">
        <title>Draft genome sequence of Anoxybacillus sp. strain 103 isolated from the Qarvajar hot spring in Nagorno-Karabach.</title>
        <authorList>
            <person name="Hovhannisyan P."/>
            <person name="Panosyan H."/>
            <person name="Birkeland N.-K."/>
        </authorList>
    </citation>
    <scope>NUCLEOTIDE SEQUENCE [LARGE SCALE GENOMIC DNA]</scope>
    <source>
        <strain evidence="3">103</strain>
    </source>
</reference>
<accession>A0A1V3FQR8</accession>
<dbReference type="Pfam" id="PF07883">
    <property type="entry name" value="Cupin_2"/>
    <property type="match status" value="1"/>
</dbReference>
<dbReference type="InterPro" id="IPR011051">
    <property type="entry name" value="RmlC_Cupin_sf"/>
</dbReference>
<evidence type="ECO:0000313" key="3">
    <source>
        <dbReference type="Proteomes" id="UP000188458"/>
    </source>
</evidence>
<comment type="caution">
    <text evidence="2">The sequence shown here is derived from an EMBL/GenBank/DDBJ whole genome shotgun (WGS) entry which is preliminary data.</text>
</comment>